<accession>W5WB39</accession>
<keyword evidence="1" id="KW-0472">Membrane</keyword>
<evidence type="ECO:0000313" key="3">
    <source>
        <dbReference type="EMBL" id="AHH97731.1"/>
    </source>
</evidence>
<evidence type="ECO:0000256" key="1">
    <source>
        <dbReference type="SAM" id="Phobius"/>
    </source>
</evidence>
<dbReference type="InterPro" id="IPR003675">
    <property type="entry name" value="Rce1/LyrA-like_dom"/>
</dbReference>
<evidence type="ECO:0000259" key="2">
    <source>
        <dbReference type="Pfam" id="PF02517"/>
    </source>
</evidence>
<feature type="transmembrane region" description="Helical" evidence="1">
    <location>
        <begin position="166"/>
        <end position="187"/>
    </location>
</feature>
<dbReference type="Proteomes" id="UP000019225">
    <property type="component" value="Chromosome"/>
</dbReference>
<dbReference type="GO" id="GO:0004175">
    <property type="term" value="F:endopeptidase activity"/>
    <property type="evidence" value="ECO:0007669"/>
    <property type="project" value="UniProtKB-ARBA"/>
</dbReference>
<dbReference type="GO" id="GO:0080120">
    <property type="term" value="P:CAAX-box protein maturation"/>
    <property type="evidence" value="ECO:0007669"/>
    <property type="project" value="UniProtKB-ARBA"/>
</dbReference>
<feature type="transmembrane region" description="Helical" evidence="1">
    <location>
        <begin position="218"/>
        <end position="237"/>
    </location>
</feature>
<evidence type="ECO:0000313" key="4">
    <source>
        <dbReference type="Proteomes" id="UP000019225"/>
    </source>
</evidence>
<dbReference type="OrthoDB" id="9777755at2"/>
<dbReference type="eggNOG" id="COG1266">
    <property type="taxonomic scope" value="Bacteria"/>
</dbReference>
<keyword evidence="4" id="KW-1185">Reference proteome</keyword>
<feature type="transmembrane region" description="Helical" evidence="1">
    <location>
        <begin position="106"/>
        <end position="130"/>
    </location>
</feature>
<dbReference type="Pfam" id="PF02517">
    <property type="entry name" value="Rce1-like"/>
    <property type="match status" value="1"/>
</dbReference>
<proteinExistence type="predicted"/>
<sequence length="245" mass="25968">MRRAPLAFILLTAALTVPVVLLGGAPLPIDVNVPVASLAAFVPATVALLLLGREHSPVGAFLLRCVDPRVVRPRRWLLVALLLPVLLLAVSWVFSPPAPTPALSPVLLLLAVLFFASAVGEETGYTGYLLAPLRERFGPVRAALLIGTFSALLHSLGWTVQTGHSLTWAAGMALNTIASRVLIVWLCERGGRSVLPAVLFHLMVNMTSLVFPEQFNPVVSGVAATALAVLVSIRGGWRGRTRSGA</sequence>
<dbReference type="STRING" id="1449976.KALB_4369"/>
<dbReference type="AlphaFoldDB" id="W5WB39"/>
<reference evidence="3 4" key="1">
    <citation type="journal article" date="2014" name="BMC Genomics">
        <title>Complete genome sequence of producer of the glycopeptide antibiotic Aculeximycin Kutzneria albida DSM 43870T, a representative of minor genus of Pseudonocardiaceae.</title>
        <authorList>
            <person name="Rebets Y."/>
            <person name="Tokovenko B."/>
            <person name="Lushchyk I."/>
            <person name="Ruckert C."/>
            <person name="Zaburannyi N."/>
            <person name="Bechthold A."/>
            <person name="Kalinowski J."/>
            <person name="Luzhetskyy A."/>
        </authorList>
    </citation>
    <scope>NUCLEOTIDE SEQUENCE [LARGE SCALE GENOMIC DNA]</scope>
    <source>
        <strain evidence="3">DSM 43870</strain>
    </source>
</reference>
<organism evidence="3 4">
    <name type="scientific">Kutzneria albida DSM 43870</name>
    <dbReference type="NCBI Taxonomy" id="1449976"/>
    <lineage>
        <taxon>Bacteria</taxon>
        <taxon>Bacillati</taxon>
        <taxon>Actinomycetota</taxon>
        <taxon>Actinomycetes</taxon>
        <taxon>Pseudonocardiales</taxon>
        <taxon>Pseudonocardiaceae</taxon>
        <taxon>Kutzneria</taxon>
    </lineage>
</organism>
<feature type="domain" description="CAAX prenyl protease 2/Lysostaphin resistance protein A-like" evidence="2">
    <location>
        <begin position="106"/>
        <end position="206"/>
    </location>
</feature>
<feature type="transmembrane region" description="Helical" evidence="1">
    <location>
        <begin position="76"/>
        <end position="94"/>
    </location>
</feature>
<dbReference type="KEGG" id="kal:KALB_4369"/>
<feature type="transmembrane region" description="Helical" evidence="1">
    <location>
        <begin position="142"/>
        <end position="160"/>
    </location>
</feature>
<dbReference type="RefSeq" id="WP_025357792.1">
    <property type="nucleotide sequence ID" value="NZ_CP007155.1"/>
</dbReference>
<keyword evidence="1" id="KW-1133">Transmembrane helix</keyword>
<protein>
    <recommendedName>
        <fullName evidence="2">CAAX prenyl protease 2/Lysostaphin resistance protein A-like domain-containing protein</fullName>
    </recommendedName>
</protein>
<dbReference type="HOGENOM" id="CLU_064706_2_1_11"/>
<dbReference type="EMBL" id="CP007155">
    <property type="protein sequence ID" value="AHH97731.1"/>
    <property type="molecule type" value="Genomic_DNA"/>
</dbReference>
<keyword evidence="1" id="KW-0812">Transmembrane</keyword>
<feature type="transmembrane region" description="Helical" evidence="1">
    <location>
        <begin position="32"/>
        <end position="51"/>
    </location>
</feature>
<name>W5WB39_9PSEU</name>
<feature type="transmembrane region" description="Helical" evidence="1">
    <location>
        <begin position="194"/>
        <end position="212"/>
    </location>
</feature>
<gene>
    <name evidence="3" type="ORF">KALB_4369</name>
</gene>